<evidence type="ECO:0000256" key="1">
    <source>
        <dbReference type="SAM" id="SignalP"/>
    </source>
</evidence>
<dbReference type="InterPro" id="IPR012334">
    <property type="entry name" value="Pectin_lyas_fold"/>
</dbReference>
<evidence type="ECO:0000313" key="2">
    <source>
        <dbReference type="EMBL" id="MDQ0642647.1"/>
    </source>
</evidence>
<dbReference type="Gene3D" id="2.60.120.260">
    <property type="entry name" value="Galactose-binding domain-like"/>
    <property type="match status" value="1"/>
</dbReference>
<gene>
    <name evidence="2" type="ORF">QFZ46_000807</name>
</gene>
<proteinExistence type="predicted"/>
<dbReference type="InterPro" id="IPR011050">
    <property type="entry name" value="Pectin_lyase_fold/virulence"/>
</dbReference>
<dbReference type="Proteomes" id="UP001239085">
    <property type="component" value="Unassembled WGS sequence"/>
</dbReference>
<evidence type="ECO:0000313" key="3">
    <source>
        <dbReference type="Proteomes" id="UP001239085"/>
    </source>
</evidence>
<feature type="signal peptide" evidence="1">
    <location>
        <begin position="1"/>
        <end position="24"/>
    </location>
</feature>
<sequence>MIAAMTAITLATLALTGISQPAWAVGTAYYVNNQTGSNCSDSGAATQAQPWCTFDPINSHGAFGPGDSILLAKGATWNQQMNLTGSGTATNGISVSAYGSGANPVITRNGSVNDRVIKLVNGDYWSFSHLEVSNAASGILAYYDTLGHKGLSFTDIYAHDIKGLIFYTDGVVDTPVPSALVDNVRNSSGIQITGKYTTFSSTDYFLKGVRMVDITGQHNLNTIGIDMLGQMQQVESNVGGSGGAGANMVQDVVINRLASHDNDWGCDEALRLFTVTHAVIMNSTLNNEAPCHHVGGTTAVILGHLEDVTFVNSMVTNVTNTGSNDENALDFEILNNNVRARNSLFANTPGSAMSFLKLGGRPGDYSTNNESSSNVMVNNGVAKGYGPILVLNQVGAASPITGTIKDNINVNSNFLYDQGNGFAGFTTTNNQTLSNGSGNVFFSAADFSGTQGLNGWSYQAFDGAAYSDLIYNAGAEKWTPAGQNVPEITQFDQHPGTTTTGWVARAWTAPSTGTVSLRGRILKSDNTGLGNGILARITMNGTPIWPASGAQMVAAGDEYTGVGYVLDNLEVDAGDVLRFETNENGASANDKASWTPSVAYTSTPDEAYDWGFNSGQESRWKVWGATSTTAEGADLSSLNLTSTGTDPRIESPDQLHLDAASATTVTVRMSNDTASTTGRIYFTTPSSPGASESKSVAFAVAPNSGYTTYAVDMASNPQWTGEIRQLRVDPIDVAGDVKVDSVVVSGSGPLYVNRLLNGSFESPSTTFYTYEPGGVWHFAGSAGVQRNTSPFSGTQGAKDGQQTAFIQGTSSASQTLNLSAGSHSVTFSLAQRKNNGGAQALDLYVDGVRVNSPAFVPPSSGAFQTFTSAAFTTTSGTHTIEFRGTNTGDNTAFVDQVTVQ</sequence>
<evidence type="ECO:0008006" key="4">
    <source>
        <dbReference type="Google" id="ProtNLM"/>
    </source>
</evidence>
<protein>
    <recommendedName>
        <fullName evidence="4">CBM6 domain-containing protein</fullName>
    </recommendedName>
</protein>
<dbReference type="SUPFAM" id="SSF51126">
    <property type="entry name" value="Pectin lyase-like"/>
    <property type="match status" value="1"/>
</dbReference>
<comment type="caution">
    <text evidence="2">The sequence shown here is derived from an EMBL/GenBank/DDBJ whole genome shotgun (WGS) entry which is preliminary data.</text>
</comment>
<feature type="chain" id="PRO_5046666786" description="CBM6 domain-containing protein" evidence="1">
    <location>
        <begin position="25"/>
        <end position="900"/>
    </location>
</feature>
<dbReference type="Gene3D" id="2.160.20.10">
    <property type="entry name" value="Single-stranded right-handed beta-helix, Pectin lyase-like"/>
    <property type="match status" value="1"/>
</dbReference>
<accession>A0ABU0P5P1</accession>
<organism evidence="2 3">
    <name type="scientific">Microbacterium murale</name>
    <dbReference type="NCBI Taxonomy" id="1081040"/>
    <lineage>
        <taxon>Bacteria</taxon>
        <taxon>Bacillati</taxon>
        <taxon>Actinomycetota</taxon>
        <taxon>Actinomycetes</taxon>
        <taxon>Micrococcales</taxon>
        <taxon>Microbacteriaceae</taxon>
        <taxon>Microbacterium</taxon>
    </lineage>
</organism>
<keyword evidence="1" id="KW-0732">Signal</keyword>
<reference evidence="2 3" key="1">
    <citation type="submission" date="2023-07" db="EMBL/GenBank/DDBJ databases">
        <title>Comparative genomics of wheat-associated soil bacteria to identify genetic determinants of phenazine resistance.</title>
        <authorList>
            <person name="Mouncey N."/>
        </authorList>
    </citation>
    <scope>NUCLEOTIDE SEQUENCE [LARGE SCALE GENOMIC DNA]</scope>
    <source>
        <strain evidence="2 3">W2I7</strain>
    </source>
</reference>
<name>A0ABU0P5P1_9MICO</name>
<dbReference type="EMBL" id="JAUSXK010000001">
    <property type="protein sequence ID" value="MDQ0642647.1"/>
    <property type="molecule type" value="Genomic_DNA"/>
</dbReference>
<keyword evidence="3" id="KW-1185">Reference proteome</keyword>